<reference evidence="1" key="1">
    <citation type="submission" date="2020-10" db="EMBL/GenBank/DDBJ databases">
        <authorList>
            <person name="Gilroy R."/>
        </authorList>
    </citation>
    <scope>NUCLEOTIDE SEQUENCE</scope>
    <source>
        <strain evidence="1">CHK157-1446</strain>
    </source>
</reference>
<evidence type="ECO:0000313" key="1">
    <source>
        <dbReference type="EMBL" id="HIS24074.1"/>
    </source>
</evidence>
<accession>A0A9D1JHN8</accession>
<name>A0A9D1JHN8_9FIRM</name>
<dbReference type="AlphaFoldDB" id="A0A9D1JHN8"/>
<proteinExistence type="predicted"/>
<dbReference type="Proteomes" id="UP000823982">
    <property type="component" value="Unassembled WGS sequence"/>
</dbReference>
<dbReference type="EMBL" id="DVIR01000011">
    <property type="protein sequence ID" value="HIS24074.1"/>
    <property type="molecule type" value="Genomic_DNA"/>
</dbReference>
<organism evidence="1 2">
    <name type="scientific">Candidatus Faeciplasma gallinarum</name>
    <dbReference type="NCBI Taxonomy" id="2840799"/>
    <lineage>
        <taxon>Bacteria</taxon>
        <taxon>Bacillati</taxon>
        <taxon>Bacillota</taxon>
        <taxon>Clostridia</taxon>
        <taxon>Eubacteriales</taxon>
        <taxon>Oscillospiraceae</taxon>
        <taxon>Oscillospiraceae incertae sedis</taxon>
        <taxon>Candidatus Faeciplasma</taxon>
    </lineage>
</organism>
<comment type="caution">
    <text evidence="1">The sequence shown here is derived from an EMBL/GenBank/DDBJ whole genome shotgun (WGS) entry which is preliminary data.</text>
</comment>
<protein>
    <submittedName>
        <fullName evidence="1">Uncharacterized protein</fullName>
    </submittedName>
</protein>
<reference evidence="1" key="2">
    <citation type="journal article" date="2021" name="PeerJ">
        <title>Extensive microbial diversity within the chicken gut microbiome revealed by metagenomics and culture.</title>
        <authorList>
            <person name="Gilroy R."/>
            <person name="Ravi A."/>
            <person name="Getino M."/>
            <person name="Pursley I."/>
            <person name="Horton D.L."/>
            <person name="Alikhan N.F."/>
            <person name="Baker D."/>
            <person name="Gharbi K."/>
            <person name="Hall N."/>
            <person name="Watson M."/>
            <person name="Adriaenssens E.M."/>
            <person name="Foster-Nyarko E."/>
            <person name="Jarju S."/>
            <person name="Secka A."/>
            <person name="Antonio M."/>
            <person name="Oren A."/>
            <person name="Chaudhuri R.R."/>
            <person name="La Ragione R."/>
            <person name="Hildebrand F."/>
            <person name="Pallen M.J."/>
        </authorList>
    </citation>
    <scope>NUCLEOTIDE SEQUENCE</scope>
    <source>
        <strain evidence="1">CHK157-1446</strain>
    </source>
</reference>
<sequence>MLQIVKQENKSPKYIEKIKSLGMEPNDVSVSESIDSGVVTGYALYSILSDCVKIYYIEAKSKTGENDLLLFDGIARSVLFLAVLKGVEKAEFSSCIAADAKMLGLSDENGMLKPISAVFNKCKGCAHADNSEG</sequence>
<gene>
    <name evidence="1" type="ORF">IAD01_01565</name>
</gene>
<evidence type="ECO:0000313" key="2">
    <source>
        <dbReference type="Proteomes" id="UP000823982"/>
    </source>
</evidence>